<dbReference type="PANTHER" id="PTHR37016:SF3">
    <property type="entry name" value="NEUTRAL PROTEASE 2-RELATED"/>
    <property type="match status" value="1"/>
</dbReference>
<comment type="similarity">
    <text evidence="2">Belongs to the peptidase M35 family.</text>
</comment>
<dbReference type="Gene3D" id="3.40.390.10">
    <property type="entry name" value="Collagenase (Catalytic Domain)"/>
    <property type="match status" value="1"/>
</dbReference>
<keyword evidence="6" id="KW-0862">Zinc</keyword>
<evidence type="ECO:0000256" key="5">
    <source>
        <dbReference type="ARBA" id="ARBA00022801"/>
    </source>
</evidence>
<evidence type="ECO:0000256" key="2">
    <source>
        <dbReference type="ARBA" id="ARBA00010279"/>
    </source>
</evidence>
<protein>
    <submittedName>
        <fullName evidence="9">Putative Peptidyl-Lys metalloendopeptidase</fullName>
    </submittedName>
</protein>
<dbReference type="SMART" id="SM01351">
    <property type="entry name" value="Aspzincin_M35"/>
    <property type="match status" value="1"/>
</dbReference>
<dbReference type="SUPFAM" id="SSF55486">
    <property type="entry name" value="Metalloproteases ('zincins'), catalytic domain"/>
    <property type="match status" value="1"/>
</dbReference>
<dbReference type="Proteomes" id="UP000636479">
    <property type="component" value="Unassembled WGS sequence"/>
</dbReference>
<dbReference type="GO" id="GO:0004222">
    <property type="term" value="F:metalloendopeptidase activity"/>
    <property type="evidence" value="ECO:0007669"/>
    <property type="project" value="InterPro"/>
</dbReference>
<keyword evidence="5" id="KW-0378">Hydrolase</keyword>
<feature type="domain" description="Lysine-specific metallo-endopeptidase" evidence="8">
    <location>
        <begin position="208"/>
        <end position="341"/>
    </location>
</feature>
<dbReference type="InterPro" id="IPR024079">
    <property type="entry name" value="MetalloPept_cat_dom_sf"/>
</dbReference>
<evidence type="ECO:0000256" key="3">
    <source>
        <dbReference type="ARBA" id="ARBA00022670"/>
    </source>
</evidence>
<dbReference type="OrthoDB" id="412874at2759"/>
<dbReference type="AlphaFoldDB" id="A0A8H6SPD9"/>
<proteinExistence type="inferred from homology"/>
<dbReference type="Gene3D" id="2.60.40.2970">
    <property type="match status" value="1"/>
</dbReference>
<reference evidence="9" key="1">
    <citation type="submission" date="2020-05" db="EMBL/GenBank/DDBJ databases">
        <title>Mycena genomes resolve the evolution of fungal bioluminescence.</title>
        <authorList>
            <person name="Tsai I.J."/>
        </authorList>
    </citation>
    <scope>NUCLEOTIDE SEQUENCE</scope>
    <source>
        <strain evidence="9">171206Taipei</strain>
    </source>
</reference>
<keyword evidence="4" id="KW-0479">Metal-binding</keyword>
<organism evidence="9 10">
    <name type="scientific">Mycena indigotica</name>
    <dbReference type="NCBI Taxonomy" id="2126181"/>
    <lineage>
        <taxon>Eukaryota</taxon>
        <taxon>Fungi</taxon>
        <taxon>Dikarya</taxon>
        <taxon>Basidiomycota</taxon>
        <taxon>Agaricomycotina</taxon>
        <taxon>Agaricomycetes</taxon>
        <taxon>Agaricomycetidae</taxon>
        <taxon>Agaricales</taxon>
        <taxon>Marasmiineae</taxon>
        <taxon>Mycenaceae</taxon>
        <taxon>Mycena</taxon>
    </lineage>
</organism>
<keyword evidence="7" id="KW-0482">Metalloprotease</keyword>
<gene>
    <name evidence="9" type="ORF">MIND_00585300</name>
</gene>
<dbReference type="EMBL" id="JACAZF010000005">
    <property type="protein sequence ID" value="KAF7303560.1"/>
    <property type="molecule type" value="Genomic_DNA"/>
</dbReference>
<dbReference type="Pfam" id="PF14521">
    <property type="entry name" value="Aspzincin_M35"/>
    <property type="match status" value="1"/>
</dbReference>
<sequence length="348" mass="38054">MEPHPTLDAPDNPLHLIVSLMNTGDVALKLLRDPHTVLDPFPAQKFAITSTTGRPPAFIGGTGKYVPEAVVRANKDDAFLLFPPGSYVNIKYDLTIAYNFSDAGDGPYTVYPANLFQHLNADGALVTIAANITHASHRIRLSGPPTVTPPPPPGTCPAPQSQTRSRLQKRINFHCCTFTQQAQLADAAAAAQILADAAHMYLLDMLAHQLQPSATPRYRAWFGPFSPAHHGLILTHFRNLAEHKFTSFTYDCTCRHPTMSAYVHGMSPAHYGIIYICPAFWYSNLVGTDSQAGTLIHESSHFAAVAGTHDVTLGQNASLELALRDPRLAIMNADNHEYFAENRNPELP</sequence>
<dbReference type="GO" id="GO:0046872">
    <property type="term" value="F:metal ion binding"/>
    <property type="evidence" value="ECO:0007669"/>
    <property type="project" value="UniProtKB-KW"/>
</dbReference>
<dbReference type="RefSeq" id="XP_037220532.1">
    <property type="nucleotide sequence ID" value="XM_037362611.1"/>
</dbReference>
<evidence type="ECO:0000256" key="7">
    <source>
        <dbReference type="ARBA" id="ARBA00023049"/>
    </source>
</evidence>
<keyword evidence="3" id="KW-0645">Protease</keyword>
<dbReference type="PANTHER" id="PTHR37016">
    <property type="match status" value="1"/>
</dbReference>
<dbReference type="GeneID" id="59345127"/>
<comment type="cofactor">
    <cofactor evidence="1">
        <name>Zn(2+)</name>
        <dbReference type="ChEBI" id="CHEBI:29105"/>
    </cofactor>
</comment>
<keyword evidence="10" id="KW-1185">Reference proteome</keyword>
<dbReference type="InterPro" id="IPR029463">
    <property type="entry name" value="Lys_MEP"/>
</dbReference>
<evidence type="ECO:0000259" key="8">
    <source>
        <dbReference type="SMART" id="SM01351"/>
    </source>
</evidence>
<dbReference type="GO" id="GO:0006508">
    <property type="term" value="P:proteolysis"/>
    <property type="evidence" value="ECO:0007669"/>
    <property type="project" value="UniProtKB-KW"/>
</dbReference>
<evidence type="ECO:0000256" key="1">
    <source>
        <dbReference type="ARBA" id="ARBA00001947"/>
    </source>
</evidence>
<accession>A0A8H6SPD9</accession>
<evidence type="ECO:0000256" key="4">
    <source>
        <dbReference type="ARBA" id="ARBA00022723"/>
    </source>
</evidence>
<comment type="caution">
    <text evidence="9">The sequence shown here is derived from an EMBL/GenBank/DDBJ whole genome shotgun (WGS) entry which is preliminary data.</text>
</comment>
<evidence type="ECO:0000256" key="6">
    <source>
        <dbReference type="ARBA" id="ARBA00022833"/>
    </source>
</evidence>
<evidence type="ECO:0000313" key="9">
    <source>
        <dbReference type="EMBL" id="KAF7303560.1"/>
    </source>
</evidence>
<evidence type="ECO:0000313" key="10">
    <source>
        <dbReference type="Proteomes" id="UP000636479"/>
    </source>
</evidence>
<name>A0A8H6SPD9_9AGAR</name>
<dbReference type="InterPro" id="IPR050414">
    <property type="entry name" value="Fungal_M35_metalloproteases"/>
</dbReference>